<dbReference type="SMART" id="SM00355">
    <property type="entry name" value="ZnF_C2H2"/>
    <property type="match status" value="2"/>
</dbReference>
<dbReference type="InterPro" id="IPR055187">
    <property type="entry name" value="C2CH-3rd_BIRD-IDD"/>
</dbReference>
<dbReference type="GO" id="GO:0008270">
    <property type="term" value="F:zinc ion binding"/>
    <property type="evidence" value="ECO:0007669"/>
    <property type="project" value="UniProtKB-KW"/>
</dbReference>
<evidence type="ECO:0000256" key="7">
    <source>
        <dbReference type="PROSITE-ProRule" id="PRU00042"/>
    </source>
</evidence>
<dbReference type="PANTHER" id="PTHR10593">
    <property type="entry name" value="SERINE/THREONINE-PROTEIN KINASE RIO"/>
    <property type="match status" value="1"/>
</dbReference>
<keyword evidence="6" id="KW-0804">Transcription</keyword>
<proteinExistence type="predicted"/>
<evidence type="ECO:0000313" key="10">
    <source>
        <dbReference type="Proteomes" id="UP001281410"/>
    </source>
</evidence>
<dbReference type="Gene3D" id="3.30.160.60">
    <property type="entry name" value="Classic Zinc Finger"/>
    <property type="match status" value="1"/>
</dbReference>
<dbReference type="Pfam" id="PF22995">
    <property type="entry name" value="C2CH-3rd_BIRD-IDD"/>
    <property type="match status" value="1"/>
</dbReference>
<dbReference type="PROSITE" id="PS50157">
    <property type="entry name" value="ZINC_FINGER_C2H2_2"/>
    <property type="match status" value="1"/>
</dbReference>
<dbReference type="Proteomes" id="UP001281410">
    <property type="component" value="Unassembled WGS sequence"/>
</dbReference>
<organism evidence="9 10">
    <name type="scientific">Dipteronia sinensis</name>
    <dbReference type="NCBI Taxonomy" id="43782"/>
    <lineage>
        <taxon>Eukaryota</taxon>
        <taxon>Viridiplantae</taxon>
        <taxon>Streptophyta</taxon>
        <taxon>Embryophyta</taxon>
        <taxon>Tracheophyta</taxon>
        <taxon>Spermatophyta</taxon>
        <taxon>Magnoliopsida</taxon>
        <taxon>eudicotyledons</taxon>
        <taxon>Gunneridae</taxon>
        <taxon>Pentapetalae</taxon>
        <taxon>rosids</taxon>
        <taxon>malvids</taxon>
        <taxon>Sapindales</taxon>
        <taxon>Sapindaceae</taxon>
        <taxon>Hippocastanoideae</taxon>
        <taxon>Acereae</taxon>
        <taxon>Dipteronia</taxon>
    </lineage>
</organism>
<dbReference type="InterPro" id="IPR013087">
    <property type="entry name" value="Znf_C2H2_type"/>
</dbReference>
<dbReference type="InterPro" id="IPR055186">
    <property type="entry name" value="C2H2-2nd_BIRD-IDD"/>
</dbReference>
<dbReference type="PANTHER" id="PTHR10593:SF130">
    <property type="entry name" value="PROTEIN INDETERMINATE-DOMAIN 7-LIKE ISOFORM X1"/>
    <property type="match status" value="1"/>
</dbReference>
<keyword evidence="4" id="KW-0862">Zinc</keyword>
<keyword evidence="3 7" id="KW-0863">Zinc-finger</keyword>
<dbReference type="InterPro" id="IPR031140">
    <property type="entry name" value="IDD1-16"/>
</dbReference>
<evidence type="ECO:0000256" key="2">
    <source>
        <dbReference type="ARBA" id="ARBA00022737"/>
    </source>
</evidence>
<protein>
    <recommendedName>
        <fullName evidence="8">C2H2-type domain-containing protein</fullName>
    </recommendedName>
</protein>
<keyword evidence="1" id="KW-0479">Metal-binding</keyword>
<evidence type="ECO:0000256" key="3">
    <source>
        <dbReference type="ARBA" id="ARBA00022771"/>
    </source>
</evidence>
<gene>
    <name evidence="9" type="ORF">Dsin_028939</name>
</gene>
<dbReference type="EMBL" id="JANJYJ010000009">
    <property type="protein sequence ID" value="KAK3189378.1"/>
    <property type="molecule type" value="Genomic_DNA"/>
</dbReference>
<name>A0AAD9ZRM5_9ROSI</name>
<feature type="non-terminal residue" evidence="9">
    <location>
        <position position="1"/>
    </location>
</feature>
<evidence type="ECO:0000256" key="1">
    <source>
        <dbReference type="ARBA" id="ARBA00022723"/>
    </source>
</evidence>
<keyword evidence="5" id="KW-0805">Transcription regulation</keyword>
<feature type="domain" description="C2H2-type" evidence="8">
    <location>
        <begin position="19"/>
        <end position="41"/>
    </location>
</feature>
<comment type="caution">
    <text evidence="9">The sequence shown here is derived from an EMBL/GenBank/DDBJ whole genome shotgun (WGS) entry which is preliminary data.</text>
</comment>
<evidence type="ECO:0000256" key="6">
    <source>
        <dbReference type="ARBA" id="ARBA00023163"/>
    </source>
</evidence>
<dbReference type="PROSITE" id="PS00028">
    <property type="entry name" value="ZINC_FINGER_C2H2_1"/>
    <property type="match status" value="1"/>
</dbReference>
<evidence type="ECO:0000256" key="4">
    <source>
        <dbReference type="ARBA" id="ARBA00022833"/>
    </source>
</evidence>
<evidence type="ECO:0000259" key="8">
    <source>
        <dbReference type="PROSITE" id="PS50157"/>
    </source>
</evidence>
<dbReference type="Pfam" id="PF22996">
    <property type="entry name" value="C2H2-2nd_BIRD-IDD"/>
    <property type="match status" value="1"/>
</dbReference>
<dbReference type="AlphaFoldDB" id="A0AAD9ZRM5"/>
<reference evidence="9" key="1">
    <citation type="journal article" date="2023" name="Plant J.">
        <title>Genome sequences and population genomics provide insights into the demographic history, inbreeding, and mutation load of two 'living fossil' tree species of Dipteronia.</title>
        <authorList>
            <person name="Feng Y."/>
            <person name="Comes H.P."/>
            <person name="Chen J."/>
            <person name="Zhu S."/>
            <person name="Lu R."/>
            <person name="Zhang X."/>
            <person name="Li P."/>
            <person name="Qiu J."/>
            <person name="Olsen K.M."/>
            <person name="Qiu Y."/>
        </authorList>
    </citation>
    <scope>NUCLEOTIDE SEQUENCE</scope>
    <source>
        <strain evidence="9">NBL</strain>
    </source>
</reference>
<evidence type="ECO:0000256" key="5">
    <source>
        <dbReference type="ARBA" id="ARBA00023015"/>
    </source>
</evidence>
<dbReference type="GO" id="GO:0003700">
    <property type="term" value="F:DNA-binding transcription factor activity"/>
    <property type="evidence" value="ECO:0007669"/>
    <property type="project" value="TreeGrafter"/>
</dbReference>
<sequence>SVSRSHCSIATCSKATNRFFCEVCHQGFQRDQNLQLHMRVHNLPWKLEVKPRSEVIRKKVYMCPIPTCIHHKPAWPLRDLAGIKKHFLRKHSVKTWQCDKRSKMYVVQSDCNAHSKTCCRRCTRDFEFKCGFLLCRLVLRPFLGLRTPISNLFRIMNRDSLTHM</sequence>
<dbReference type="SUPFAM" id="SSF57667">
    <property type="entry name" value="beta-beta-alpha zinc fingers"/>
    <property type="match status" value="1"/>
</dbReference>
<keyword evidence="2" id="KW-0677">Repeat</keyword>
<evidence type="ECO:0000313" key="9">
    <source>
        <dbReference type="EMBL" id="KAK3189378.1"/>
    </source>
</evidence>
<dbReference type="GO" id="GO:0005634">
    <property type="term" value="C:nucleus"/>
    <property type="evidence" value="ECO:0007669"/>
    <property type="project" value="TreeGrafter"/>
</dbReference>
<dbReference type="InterPro" id="IPR036236">
    <property type="entry name" value="Znf_C2H2_sf"/>
</dbReference>
<accession>A0AAD9ZRM5</accession>
<keyword evidence="10" id="KW-1185">Reference proteome</keyword>